<dbReference type="STRING" id="211114.SAMN04489726_4530"/>
<keyword evidence="2" id="KW-1185">Reference proteome</keyword>
<name>A0A1G9Y0X1_ALLAB</name>
<dbReference type="AlphaFoldDB" id="A0A1G9Y0X1"/>
<accession>A0A1G9Y0X1</accession>
<reference evidence="1 2" key="1">
    <citation type="submission" date="2016-10" db="EMBL/GenBank/DDBJ databases">
        <authorList>
            <person name="de Groot N.N."/>
        </authorList>
    </citation>
    <scope>NUCLEOTIDE SEQUENCE [LARGE SCALE GENOMIC DNA]</scope>
    <source>
        <strain evidence="1 2">DSM 44149</strain>
    </source>
</reference>
<protein>
    <submittedName>
        <fullName evidence="1">Uncharacterized protein</fullName>
    </submittedName>
</protein>
<sequence>MNQRCAFWGQRTAGGYEEAMTAKPHTRNIVTTTVMGRMCFFNVAP</sequence>
<organism evidence="1 2">
    <name type="scientific">Allokutzneria albata</name>
    <name type="common">Kibdelosporangium albatum</name>
    <dbReference type="NCBI Taxonomy" id="211114"/>
    <lineage>
        <taxon>Bacteria</taxon>
        <taxon>Bacillati</taxon>
        <taxon>Actinomycetota</taxon>
        <taxon>Actinomycetes</taxon>
        <taxon>Pseudonocardiales</taxon>
        <taxon>Pseudonocardiaceae</taxon>
        <taxon>Allokutzneria</taxon>
    </lineage>
</organism>
<dbReference type="Proteomes" id="UP000183376">
    <property type="component" value="Chromosome I"/>
</dbReference>
<evidence type="ECO:0000313" key="2">
    <source>
        <dbReference type="Proteomes" id="UP000183376"/>
    </source>
</evidence>
<dbReference type="EMBL" id="LT629701">
    <property type="protein sequence ID" value="SDN02708.1"/>
    <property type="molecule type" value="Genomic_DNA"/>
</dbReference>
<proteinExistence type="predicted"/>
<gene>
    <name evidence="1" type="ORF">SAMN04489726_4530</name>
</gene>
<evidence type="ECO:0000313" key="1">
    <source>
        <dbReference type="EMBL" id="SDN02708.1"/>
    </source>
</evidence>